<reference evidence="2 3" key="1">
    <citation type="journal article" date="2019" name="Sci. Rep.">
        <title>Orb-weaving spider Araneus ventricosus genome elucidates the spidroin gene catalogue.</title>
        <authorList>
            <person name="Kono N."/>
            <person name="Nakamura H."/>
            <person name="Ohtoshi R."/>
            <person name="Moran D.A.P."/>
            <person name="Shinohara A."/>
            <person name="Yoshida Y."/>
            <person name="Fujiwara M."/>
            <person name="Mori M."/>
            <person name="Tomita M."/>
            <person name="Arakawa K."/>
        </authorList>
    </citation>
    <scope>NUCLEOTIDE SEQUENCE [LARGE SCALE GENOMIC DNA]</scope>
</reference>
<name>A0A4Y2GZ65_ARAVE</name>
<gene>
    <name evidence="2" type="ORF">AVEN_163952_1</name>
</gene>
<keyword evidence="3" id="KW-1185">Reference proteome</keyword>
<dbReference type="AlphaFoldDB" id="A0A4Y2GZ65"/>
<evidence type="ECO:0000313" key="2">
    <source>
        <dbReference type="EMBL" id="GBM58189.1"/>
    </source>
</evidence>
<organism evidence="2 3">
    <name type="scientific">Araneus ventricosus</name>
    <name type="common">Orbweaver spider</name>
    <name type="synonym">Epeira ventricosa</name>
    <dbReference type="NCBI Taxonomy" id="182803"/>
    <lineage>
        <taxon>Eukaryota</taxon>
        <taxon>Metazoa</taxon>
        <taxon>Ecdysozoa</taxon>
        <taxon>Arthropoda</taxon>
        <taxon>Chelicerata</taxon>
        <taxon>Arachnida</taxon>
        <taxon>Araneae</taxon>
        <taxon>Araneomorphae</taxon>
        <taxon>Entelegynae</taxon>
        <taxon>Araneoidea</taxon>
        <taxon>Araneidae</taxon>
        <taxon>Araneus</taxon>
    </lineage>
</organism>
<feature type="region of interest" description="Disordered" evidence="1">
    <location>
        <begin position="1"/>
        <end position="27"/>
    </location>
</feature>
<sequence length="106" mass="12342">MAIAGLSPTIPAGSKSRHRSDPKPLLNLPARGNEVKLDICSLLRFRKVNPQLQFLRRERLGSSFPFLRRKKTQWRKFLLFVVLLKPGSWTDKRNSELNQFSEKPRE</sequence>
<dbReference type="Proteomes" id="UP000499080">
    <property type="component" value="Unassembled WGS sequence"/>
</dbReference>
<evidence type="ECO:0000256" key="1">
    <source>
        <dbReference type="SAM" id="MobiDB-lite"/>
    </source>
</evidence>
<evidence type="ECO:0000313" key="3">
    <source>
        <dbReference type="Proteomes" id="UP000499080"/>
    </source>
</evidence>
<accession>A0A4Y2GZ65</accession>
<comment type="caution">
    <text evidence="2">The sequence shown here is derived from an EMBL/GenBank/DDBJ whole genome shotgun (WGS) entry which is preliminary data.</text>
</comment>
<protein>
    <submittedName>
        <fullName evidence="2">Uncharacterized protein</fullName>
    </submittedName>
</protein>
<dbReference type="EMBL" id="BGPR01001624">
    <property type="protein sequence ID" value="GBM58189.1"/>
    <property type="molecule type" value="Genomic_DNA"/>
</dbReference>
<proteinExistence type="predicted"/>